<dbReference type="PROSITE" id="PS50983">
    <property type="entry name" value="FE_B12_PBP"/>
    <property type="match status" value="1"/>
</dbReference>
<gene>
    <name evidence="4" type="ORF">AMPC_35670</name>
</gene>
<name>A0ABN6NE58_9BACT</name>
<evidence type="ECO:0000256" key="2">
    <source>
        <dbReference type="SAM" id="SignalP"/>
    </source>
</evidence>
<dbReference type="InterPro" id="IPR050902">
    <property type="entry name" value="ABC_Transporter_SBP"/>
</dbReference>
<dbReference type="PANTHER" id="PTHR30535">
    <property type="entry name" value="VITAMIN B12-BINDING PROTEIN"/>
    <property type="match status" value="1"/>
</dbReference>
<feature type="domain" description="Fe/B12 periplasmic-binding" evidence="3">
    <location>
        <begin position="41"/>
        <end position="284"/>
    </location>
</feature>
<organism evidence="4 5">
    <name type="scientific">Anaeromyxobacter paludicola</name>
    <dbReference type="NCBI Taxonomy" id="2918171"/>
    <lineage>
        <taxon>Bacteria</taxon>
        <taxon>Pseudomonadati</taxon>
        <taxon>Myxococcota</taxon>
        <taxon>Myxococcia</taxon>
        <taxon>Myxococcales</taxon>
        <taxon>Cystobacterineae</taxon>
        <taxon>Anaeromyxobacteraceae</taxon>
        <taxon>Anaeromyxobacter</taxon>
    </lineage>
</organism>
<dbReference type="SUPFAM" id="SSF53807">
    <property type="entry name" value="Helical backbone' metal receptor"/>
    <property type="match status" value="1"/>
</dbReference>
<dbReference type="NCBIfam" id="NF038402">
    <property type="entry name" value="TroA_like"/>
    <property type="match status" value="1"/>
</dbReference>
<evidence type="ECO:0000256" key="1">
    <source>
        <dbReference type="ARBA" id="ARBA00022729"/>
    </source>
</evidence>
<keyword evidence="5" id="KW-1185">Reference proteome</keyword>
<feature type="signal peptide" evidence="2">
    <location>
        <begin position="1"/>
        <end position="18"/>
    </location>
</feature>
<dbReference type="Proteomes" id="UP001162734">
    <property type="component" value="Chromosome"/>
</dbReference>
<dbReference type="InterPro" id="IPR002491">
    <property type="entry name" value="ABC_transptr_periplasmic_BD"/>
</dbReference>
<protein>
    <recommendedName>
        <fullName evidence="3">Fe/B12 periplasmic-binding domain-containing protein</fullName>
    </recommendedName>
</protein>
<dbReference type="PANTHER" id="PTHR30535:SF34">
    <property type="entry name" value="MOLYBDATE-BINDING PROTEIN MOLA"/>
    <property type="match status" value="1"/>
</dbReference>
<feature type="chain" id="PRO_5046569391" description="Fe/B12 periplasmic-binding domain-containing protein" evidence="2">
    <location>
        <begin position="19"/>
        <end position="286"/>
    </location>
</feature>
<reference evidence="5" key="1">
    <citation type="journal article" date="2022" name="Int. J. Syst. Evol. Microbiol.">
        <title>Anaeromyxobacter oryzae sp. nov., Anaeromyxobacter diazotrophicus sp. nov. and Anaeromyxobacter paludicola sp. nov., isolated from paddy soils.</title>
        <authorList>
            <person name="Itoh H."/>
            <person name="Xu Z."/>
            <person name="Mise K."/>
            <person name="Masuda Y."/>
            <person name="Ushijima N."/>
            <person name="Hayakawa C."/>
            <person name="Shiratori Y."/>
            <person name="Senoo K."/>
        </authorList>
    </citation>
    <scope>NUCLEOTIDE SEQUENCE [LARGE SCALE GENOMIC DNA]</scope>
    <source>
        <strain evidence="5">Red630</strain>
    </source>
</reference>
<dbReference type="RefSeq" id="WP_248342948.1">
    <property type="nucleotide sequence ID" value="NZ_AP025592.1"/>
</dbReference>
<evidence type="ECO:0000313" key="4">
    <source>
        <dbReference type="EMBL" id="BDG10454.1"/>
    </source>
</evidence>
<evidence type="ECO:0000313" key="5">
    <source>
        <dbReference type="Proteomes" id="UP001162734"/>
    </source>
</evidence>
<dbReference type="InterPro" id="IPR054828">
    <property type="entry name" value="Vit_B12_bind_prot"/>
</dbReference>
<keyword evidence="1 2" id="KW-0732">Signal</keyword>
<accession>A0ABN6NE58</accession>
<evidence type="ECO:0000259" key="3">
    <source>
        <dbReference type="PROSITE" id="PS50983"/>
    </source>
</evidence>
<dbReference type="Pfam" id="PF01497">
    <property type="entry name" value="Peripla_BP_2"/>
    <property type="match status" value="1"/>
</dbReference>
<sequence>MRLVAVLALALLSAPALAAPAEGGRAHALWLGPRPPAVPRRVVALAPSLTDMVVALGHADRLVGVTRYDDAPEVARLPRVGGFLDPSPERVLGLRPDLVLWLTDRGADAAVRRIADLGVPVLATPVVSVSDVLATARVLGAALGDAPAGDRLSASLSRAIEAARARAARARRVRVLFVVGRDPLVVAGPGSYPDEVLRLVGGENVVQGTRPWPVYPLEKAAADDPEVVIDAAVLEPREGISRLSAIPAVRRGAVRRLANDDALRPGPRLAGALEALYAAVHGEARP</sequence>
<dbReference type="Gene3D" id="3.40.50.1980">
    <property type="entry name" value="Nitrogenase molybdenum iron protein domain"/>
    <property type="match status" value="2"/>
</dbReference>
<dbReference type="EMBL" id="AP025592">
    <property type="protein sequence ID" value="BDG10454.1"/>
    <property type="molecule type" value="Genomic_DNA"/>
</dbReference>
<proteinExistence type="predicted"/>